<dbReference type="Pfam" id="PF01916">
    <property type="entry name" value="DS"/>
    <property type="match status" value="1"/>
</dbReference>
<dbReference type="PANTHER" id="PTHR11703">
    <property type="entry name" value="DEOXYHYPUSINE SYNTHASE"/>
    <property type="match status" value="1"/>
</dbReference>
<evidence type="ECO:0000256" key="8">
    <source>
        <dbReference type="ARBA" id="ARBA00023256"/>
    </source>
</evidence>
<dbReference type="Gene3D" id="3.40.910.10">
    <property type="entry name" value="Deoxyhypusine synthase"/>
    <property type="match status" value="1"/>
</dbReference>
<dbReference type="Proteomes" id="UP001346869">
    <property type="component" value="Unassembled WGS sequence"/>
</dbReference>
<organism evidence="10 11">
    <name type="scientific">Eleginops maclovinus</name>
    <name type="common">Patagonian blennie</name>
    <name type="synonym">Eleginus maclovinus</name>
    <dbReference type="NCBI Taxonomy" id="56733"/>
    <lineage>
        <taxon>Eukaryota</taxon>
        <taxon>Metazoa</taxon>
        <taxon>Chordata</taxon>
        <taxon>Craniata</taxon>
        <taxon>Vertebrata</taxon>
        <taxon>Euteleostomi</taxon>
        <taxon>Actinopterygii</taxon>
        <taxon>Neopterygii</taxon>
        <taxon>Teleostei</taxon>
        <taxon>Neoteleostei</taxon>
        <taxon>Acanthomorphata</taxon>
        <taxon>Eupercaria</taxon>
        <taxon>Perciformes</taxon>
        <taxon>Notothenioidei</taxon>
        <taxon>Eleginopidae</taxon>
        <taxon>Eleginops</taxon>
    </lineage>
</organism>
<evidence type="ECO:0000256" key="9">
    <source>
        <dbReference type="ARBA" id="ARBA00056884"/>
    </source>
</evidence>
<dbReference type="EC" id="2.5.1.46" evidence="5"/>
<evidence type="ECO:0000256" key="3">
    <source>
        <dbReference type="ARBA" id="ARBA00005041"/>
    </source>
</evidence>
<keyword evidence="8" id="KW-0386">Hypusine biosynthesis</keyword>
<reference evidence="10 11" key="2">
    <citation type="journal article" date="2023" name="Mol. Biol. Evol.">
        <title>Genomics of Secondarily Temperate Adaptation in the Only Non-Antarctic Icefish.</title>
        <authorList>
            <person name="Rivera-Colon A.G."/>
            <person name="Rayamajhi N."/>
            <person name="Minhas B.F."/>
            <person name="Madrigal G."/>
            <person name="Bilyk K.T."/>
            <person name="Yoon V."/>
            <person name="Hune M."/>
            <person name="Gregory S."/>
            <person name="Cheng C.H.C."/>
            <person name="Catchen J.M."/>
        </authorList>
    </citation>
    <scope>NUCLEOTIDE SEQUENCE [LARGE SCALE GENOMIC DNA]</scope>
    <source>
        <strain evidence="10">JMC-PN-2008</strain>
    </source>
</reference>
<evidence type="ECO:0000256" key="2">
    <source>
        <dbReference type="ARBA" id="ARBA00001911"/>
    </source>
</evidence>
<comment type="similarity">
    <text evidence="4">Belongs to the deoxyhypusine synthase family.</text>
</comment>
<protein>
    <recommendedName>
        <fullName evidence="6">Deoxyhypusine synthase</fullName>
        <ecNumber evidence="5">2.5.1.46</ecNumber>
    </recommendedName>
</protein>
<dbReference type="InterPro" id="IPR002773">
    <property type="entry name" value="Deoxyhypusine_synthase"/>
</dbReference>
<proteinExistence type="inferred from homology"/>
<evidence type="ECO:0000256" key="6">
    <source>
        <dbReference type="ARBA" id="ARBA00020607"/>
    </source>
</evidence>
<dbReference type="InterPro" id="IPR036982">
    <property type="entry name" value="Deoxyhypusine_synthase_sf"/>
</dbReference>
<keyword evidence="11" id="KW-1185">Reference proteome</keyword>
<dbReference type="SUPFAM" id="SSF52467">
    <property type="entry name" value="DHS-like NAD/FAD-binding domain"/>
    <property type="match status" value="1"/>
</dbReference>
<comment type="catalytic activity">
    <reaction evidence="1">
        <text>[eIF5A protein]-L-lysine + spermidine = [eIF5A protein]-deoxyhypusine + propane-1,3-diamine</text>
        <dbReference type="Rhea" id="RHEA:33299"/>
        <dbReference type="Rhea" id="RHEA-COMP:10143"/>
        <dbReference type="Rhea" id="RHEA-COMP:10144"/>
        <dbReference type="ChEBI" id="CHEBI:29969"/>
        <dbReference type="ChEBI" id="CHEBI:57484"/>
        <dbReference type="ChEBI" id="CHEBI:57834"/>
        <dbReference type="ChEBI" id="CHEBI:82657"/>
        <dbReference type="EC" id="2.5.1.46"/>
    </reaction>
</comment>
<sequence>MAHHAHLPKNIYRKMEPVPEDTPKIQGYDFNQGVDYHAMMKSYFTTGLQATRVGLAIQEINRMIERCQQLMKRMDGFAEEDPSTCPCLNSCTIFFSYTSNVISSGVRDSIRYLAEHKMVDVLVTIAGGIEEDLIKCLGPMYIGDFDMPVKDLFKLGLNRTGN</sequence>
<reference evidence="10 11" key="1">
    <citation type="journal article" date="2023" name="Genes (Basel)">
        <title>Chromosome-Level Genome Assembly and Circadian Gene Repertoire of the Patagonia Blennie Eleginops maclovinus-The Closest Ancestral Proxy of Antarctic Cryonotothenioids.</title>
        <authorList>
            <person name="Cheng C.C."/>
            <person name="Rivera-Colon A.G."/>
            <person name="Minhas B.F."/>
            <person name="Wilson L."/>
            <person name="Rayamajhi N."/>
            <person name="Vargas-Chacoff L."/>
            <person name="Catchen J.M."/>
        </authorList>
    </citation>
    <scope>NUCLEOTIDE SEQUENCE [LARGE SCALE GENOMIC DNA]</scope>
    <source>
        <strain evidence="10">JMC-PN-2008</strain>
    </source>
</reference>
<comment type="caution">
    <text evidence="10">The sequence shown here is derived from an EMBL/GenBank/DDBJ whole genome shotgun (WGS) entry which is preliminary data.</text>
</comment>
<comment type="function">
    <text evidence="9">Catalyzes the NAD-dependent oxidative cleavage of spermidine and the subsequent transfer of the butylamine moiety of spermidine to the epsilon-amino group of a critical lysine residue of the eIF-5A precursor protein to form the intermediate deoxyhypusine residue. This is the first step of the post-translational modification of that lysine into an unusual amino acid residue named hypusine. Hypusination is unique to mature eIF-5A factor and is essential for its function.</text>
</comment>
<dbReference type="GO" id="GO:0034038">
    <property type="term" value="F:deoxyhypusine synthase activity"/>
    <property type="evidence" value="ECO:0007669"/>
    <property type="project" value="UniProtKB-EC"/>
</dbReference>
<evidence type="ECO:0000256" key="7">
    <source>
        <dbReference type="ARBA" id="ARBA00023027"/>
    </source>
</evidence>
<evidence type="ECO:0000313" key="11">
    <source>
        <dbReference type="Proteomes" id="UP001346869"/>
    </source>
</evidence>
<dbReference type="AlphaFoldDB" id="A0AAN8ABF1"/>
<gene>
    <name evidence="10" type="ORF">PBY51_008017</name>
</gene>
<dbReference type="FunFam" id="3.40.910.10:FF:000010">
    <property type="entry name" value="Deoxyhypusine synthase"/>
    <property type="match status" value="1"/>
</dbReference>
<evidence type="ECO:0000256" key="4">
    <source>
        <dbReference type="ARBA" id="ARBA00009892"/>
    </source>
</evidence>
<evidence type="ECO:0000313" key="10">
    <source>
        <dbReference type="EMBL" id="KAK5856421.1"/>
    </source>
</evidence>
<dbReference type="InterPro" id="IPR029035">
    <property type="entry name" value="DHS-like_NAD/FAD-binding_dom"/>
</dbReference>
<dbReference type="GO" id="GO:0005737">
    <property type="term" value="C:cytoplasm"/>
    <property type="evidence" value="ECO:0007669"/>
    <property type="project" value="TreeGrafter"/>
</dbReference>
<dbReference type="PANTHER" id="PTHR11703:SF0">
    <property type="entry name" value="DEOXYHYPUSINE SYNTHASE"/>
    <property type="match status" value="1"/>
</dbReference>
<evidence type="ECO:0000256" key="5">
    <source>
        <dbReference type="ARBA" id="ARBA00012683"/>
    </source>
</evidence>
<accession>A0AAN8ABF1</accession>
<name>A0AAN8ABF1_ELEMC</name>
<comment type="cofactor">
    <cofactor evidence="2">
        <name>NAD(+)</name>
        <dbReference type="ChEBI" id="CHEBI:57540"/>
    </cofactor>
</comment>
<evidence type="ECO:0000256" key="1">
    <source>
        <dbReference type="ARBA" id="ARBA00000952"/>
    </source>
</evidence>
<keyword evidence="7" id="KW-0520">NAD</keyword>
<dbReference type="EMBL" id="JAUZQC010000017">
    <property type="protein sequence ID" value="KAK5856421.1"/>
    <property type="molecule type" value="Genomic_DNA"/>
</dbReference>
<comment type="pathway">
    <text evidence="3">Protein modification; eIF5A hypusination.</text>
</comment>